<feature type="transmembrane region" description="Helical" evidence="1">
    <location>
        <begin position="236"/>
        <end position="253"/>
    </location>
</feature>
<gene>
    <name evidence="2" type="ORF">ABXS70_19425</name>
</gene>
<keyword evidence="1" id="KW-0472">Membrane</keyword>
<dbReference type="EMBL" id="CP159992">
    <property type="protein sequence ID" value="XCP93380.1"/>
    <property type="molecule type" value="Genomic_DNA"/>
</dbReference>
<sequence length="262" mass="29643">MNQTANTSSKKKRMRLPLYAAGGAVVGFLTSAMVTKIPSDLNWTLSVYYDYDLLFALTALVVLVTMIWNSISLARTPSVRPEEEDDMDSMGDNHSLVSPAERSLGSAMMLSTFSVIASFAWVALALSLYMSNRKFPLSSSPDLYMLGNLVVSFIAVIIVVILQTLTIKRYNLYFPDRALDLNSRSMKKDHFEKLDEGEKWIVYRAAYRSFQMMNLLLGIGMAAMVLYSVLFTFAPFPIVLLSIIWIINLGVYFRETYRNQKQ</sequence>
<dbReference type="InterPro" id="IPR021509">
    <property type="entry name" value="DUF3169"/>
</dbReference>
<dbReference type="RefSeq" id="WP_342554695.1">
    <property type="nucleotide sequence ID" value="NZ_CP159992.1"/>
</dbReference>
<dbReference type="AlphaFoldDB" id="A0AAU8NBD2"/>
<accession>A0AAU8NBD2</accession>
<proteinExistence type="predicted"/>
<feature type="transmembrane region" description="Helical" evidence="1">
    <location>
        <begin position="53"/>
        <end position="71"/>
    </location>
</feature>
<evidence type="ECO:0000256" key="1">
    <source>
        <dbReference type="SAM" id="Phobius"/>
    </source>
</evidence>
<keyword evidence="1" id="KW-0812">Transmembrane</keyword>
<feature type="transmembrane region" description="Helical" evidence="1">
    <location>
        <begin position="16"/>
        <end position="33"/>
    </location>
</feature>
<reference evidence="2" key="1">
    <citation type="submission" date="2024-05" db="EMBL/GenBank/DDBJ databases">
        <title>Draft genome assemblies of 36 bacteria isolated from hibernating arctic ground squirrels.</title>
        <authorList>
            <person name="McKee H."/>
            <person name="Mullen L."/>
            <person name="Drown D.M."/>
            <person name="Duddleston K.N."/>
        </authorList>
    </citation>
    <scope>NUCLEOTIDE SEQUENCE</scope>
    <source>
        <strain evidence="2">AN1007</strain>
    </source>
</reference>
<feature type="transmembrane region" description="Helical" evidence="1">
    <location>
        <begin position="212"/>
        <end position="230"/>
    </location>
</feature>
<feature type="transmembrane region" description="Helical" evidence="1">
    <location>
        <begin position="143"/>
        <end position="162"/>
    </location>
</feature>
<keyword evidence="1" id="KW-1133">Transmembrane helix</keyword>
<name>A0AAU8NBD2_9BACL</name>
<evidence type="ECO:0000313" key="2">
    <source>
        <dbReference type="EMBL" id="XCP93380.1"/>
    </source>
</evidence>
<protein>
    <submittedName>
        <fullName evidence="2">DUF3169 family protein</fullName>
    </submittedName>
</protein>
<dbReference type="Pfam" id="PF11368">
    <property type="entry name" value="DUF3169"/>
    <property type="match status" value="1"/>
</dbReference>
<feature type="transmembrane region" description="Helical" evidence="1">
    <location>
        <begin position="110"/>
        <end position="131"/>
    </location>
</feature>
<organism evidence="2">
    <name type="scientific">Paenibacillus sp. AN1007</name>
    <dbReference type="NCBI Taxonomy" id="3151385"/>
    <lineage>
        <taxon>Bacteria</taxon>
        <taxon>Bacillati</taxon>
        <taxon>Bacillota</taxon>
        <taxon>Bacilli</taxon>
        <taxon>Bacillales</taxon>
        <taxon>Paenibacillaceae</taxon>
        <taxon>Paenibacillus</taxon>
    </lineage>
</organism>